<dbReference type="InterPro" id="IPR019931">
    <property type="entry name" value="LPXTG_anchor"/>
</dbReference>
<evidence type="ECO:0000313" key="8">
    <source>
        <dbReference type="EMBL" id="BAN74835.1"/>
    </source>
</evidence>
<feature type="domain" description="Gram-positive cocci surface proteins LPxTG" evidence="7">
    <location>
        <begin position="81"/>
        <end position="114"/>
    </location>
</feature>
<feature type="region of interest" description="Disordered" evidence="5">
    <location>
        <begin position="61"/>
        <end position="84"/>
    </location>
</feature>
<dbReference type="NCBIfam" id="TIGR01167">
    <property type="entry name" value="LPXTG_anchor"/>
    <property type="match status" value="1"/>
</dbReference>
<keyword evidence="6" id="KW-1133">Transmembrane helix</keyword>
<dbReference type="RefSeq" id="WP_411155762.1">
    <property type="nucleotide sequence ID" value="NZ_AP012544.1"/>
</dbReference>
<keyword evidence="2" id="KW-0964">Secreted</keyword>
<keyword evidence="3" id="KW-0732">Signal</keyword>
<name>A0AAD1AR88_LACCA</name>
<proteinExistence type="predicted"/>
<dbReference type="Pfam" id="PF07564">
    <property type="entry name" value="DUF1542"/>
    <property type="match status" value="1"/>
</dbReference>
<gene>
    <name evidence="8" type="ORF">LBCZ_1667</name>
</gene>
<dbReference type="EMBL" id="AP012544">
    <property type="protein sequence ID" value="BAN74835.1"/>
    <property type="molecule type" value="Genomic_DNA"/>
</dbReference>
<feature type="transmembrane region" description="Helical" evidence="6">
    <location>
        <begin position="89"/>
        <end position="108"/>
    </location>
</feature>
<evidence type="ECO:0000256" key="4">
    <source>
        <dbReference type="ARBA" id="ARBA00023088"/>
    </source>
</evidence>
<keyword evidence="6" id="KW-0812">Transmembrane</keyword>
<evidence type="ECO:0000313" key="9">
    <source>
        <dbReference type="Proteomes" id="UP000015560"/>
    </source>
</evidence>
<dbReference type="GeneID" id="99613325"/>
<evidence type="ECO:0000256" key="6">
    <source>
        <dbReference type="SAM" id="Phobius"/>
    </source>
</evidence>
<sequence>MAQIDSDNLLSDAQKAAQKQAVTTQATKAKQAIDAAGSADLIEQAKDNGIKAIDAQYQAGKAAPTVKAKSKAKPATNHNHFPKTGEQQSLLMVILGGLLSLGSSLFFTRKKRSR</sequence>
<feature type="compositionally biased region" description="Polar residues" evidence="5">
    <location>
        <begin position="1"/>
        <end position="11"/>
    </location>
</feature>
<keyword evidence="4" id="KW-0572">Peptidoglycan-anchor</keyword>
<keyword evidence="6" id="KW-0472">Membrane</keyword>
<feature type="compositionally biased region" description="Low complexity" evidence="5">
    <location>
        <begin position="13"/>
        <end position="26"/>
    </location>
</feature>
<evidence type="ECO:0000256" key="3">
    <source>
        <dbReference type="ARBA" id="ARBA00022729"/>
    </source>
</evidence>
<dbReference type="PROSITE" id="PS50847">
    <property type="entry name" value="GRAM_POS_ANCHORING"/>
    <property type="match status" value="1"/>
</dbReference>
<dbReference type="AlphaFoldDB" id="A0AAD1AR88"/>
<dbReference type="Pfam" id="PF00746">
    <property type="entry name" value="Gram_pos_anchor"/>
    <property type="match status" value="1"/>
</dbReference>
<evidence type="ECO:0000256" key="2">
    <source>
        <dbReference type="ARBA" id="ARBA00022525"/>
    </source>
</evidence>
<reference evidence="8 9" key="1">
    <citation type="journal article" date="2013" name="PLoS ONE">
        <title>Genomic Adaptation of the Lactobacillus casei Group.</title>
        <authorList>
            <person name="Toh H."/>
            <person name="Oshima K."/>
            <person name="Nakano A."/>
            <person name="Takahata M."/>
            <person name="Murakami M."/>
            <person name="Takaki T."/>
            <person name="Nishiyama H."/>
            <person name="Igimi S."/>
            <person name="Hattori M."/>
            <person name="Morita H."/>
        </authorList>
    </citation>
    <scope>NUCLEOTIDE SEQUENCE [LARGE SCALE GENOMIC DNA]</scope>
    <source>
        <strain evidence="8 9">ATCC 393</strain>
    </source>
</reference>
<accession>A0AAD1AR88</accession>
<evidence type="ECO:0000259" key="7">
    <source>
        <dbReference type="PROSITE" id="PS50847"/>
    </source>
</evidence>
<protein>
    <recommendedName>
        <fullName evidence="7">Gram-positive cocci surface proteins LPxTG domain-containing protein</fullName>
    </recommendedName>
</protein>
<evidence type="ECO:0000256" key="1">
    <source>
        <dbReference type="ARBA" id="ARBA00022512"/>
    </source>
</evidence>
<evidence type="ECO:0000256" key="5">
    <source>
        <dbReference type="SAM" id="MobiDB-lite"/>
    </source>
</evidence>
<feature type="region of interest" description="Disordered" evidence="5">
    <location>
        <begin position="1"/>
        <end position="26"/>
    </location>
</feature>
<keyword evidence="1" id="KW-0134">Cell wall</keyword>
<dbReference type="Proteomes" id="UP000015560">
    <property type="component" value="Chromosome"/>
</dbReference>
<dbReference type="InterPro" id="IPR011439">
    <property type="entry name" value="DUF1542"/>
</dbReference>
<organism evidence="8 9">
    <name type="scientific">Lacticaseibacillus casei DSM 20011 = JCM 1134 = ATCC 393</name>
    <dbReference type="NCBI Taxonomy" id="1423732"/>
    <lineage>
        <taxon>Bacteria</taxon>
        <taxon>Bacillati</taxon>
        <taxon>Bacillota</taxon>
        <taxon>Bacilli</taxon>
        <taxon>Lactobacillales</taxon>
        <taxon>Lactobacillaceae</taxon>
        <taxon>Lacticaseibacillus</taxon>
    </lineage>
</organism>